<evidence type="ECO:0000313" key="9">
    <source>
        <dbReference type="EMBL" id="MFC6865769.1"/>
    </source>
</evidence>
<name>A0ABW2BV78_9PSEU</name>
<feature type="transmembrane region" description="Helical" evidence="8">
    <location>
        <begin position="506"/>
        <end position="528"/>
    </location>
</feature>
<protein>
    <recommendedName>
        <fullName evidence="3">Sodium-dependent dicarboxylate transporter SdcS</fullName>
    </recommendedName>
    <alternativeName>
        <fullName evidence="7">Na(+)/dicarboxylate symporter</fullName>
    </alternativeName>
</protein>
<evidence type="ECO:0000256" key="7">
    <source>
        <dbReference type="ARBA" id="ARBA00031174"/>
    </source>
</evidence>
<feature type="transmembrane region" description="Helical" evidence="8">
    <location>
        <begin position="77"/>
        <end position="95"/>
    </location>
</feature>
<dbReference type="InterPro" id="IPR001898">
    <property type="entry name" value="SLC13A/DASS"/>
</dbReference>
<proteinExistence type="inferred from homology"/>
<feature type="transmembrane region" description="Helical" evidence="8">
    <location>
        <begin position="386"/>
        <end position="409"/>
    </location>
</feature>
<evidence type="ECO:0000256" key="1">
    <source>
        <dbReference type="ARBA" id="ARBA00004141"/>
    </source>
</evidence>
<feature type="transmembrane region" description="Helical" evidence="8">
    <location>
        <begin position="52"/>
        <end position="70"/>
    </location>
</feature>
<evidence type="ECO:0000256" key="3">
    <source>
        <dbReference type="ARBA" id="ARBA00020150"/>
    </source>
</evidence>
<dbReference type="PANTHER" id="PTHR10283">
    <property type="entry name" value="SOLUTE CARRIER FAMILY 13 MEMBER"/>
    <property type="match status" value="1"/>
</dbReference>
<comment type="similarity">
    <text evidence="2">Belongs to the SLC13A/DASS transporter (TC 2.A.47) family. NADC subfamily.</text>
</comment>
<keyword evidence="4 8" id="KW-0812">Transmembrane</keyword>
<feature type="transmembrane region" description="Helical" evidence="8">
    <location>
        <begin position="211"/>
        <end position="233"/>
    </location>
</feature>
<evidence type="ECO:0000256" key="5">
    <source>
        <dbReference type="ARBA" id="ARBA00022989"/>
    </source>
</evidence>
<feature type="transmembrane region" description="Helical" evidence="8">
    <location>
        <begin position="29"/>
        <end position="46"/>
    </location>
</feature>
<dbReference type="NCBIfam" id="TIGR00785">
    <property type="entry name" value="dass"/>
    <property type="match status" value="1"/>
</dbReference>
<keyword evidence="5 8" id="KW-1133">Transmembrane helix</keyword>
<dbReference type="PANTHER" id="PTHR10283:SF82">
    <property type="entry name" value="SOLUTE CARRIER FAMILY 13 MEMBER 2"/>
    <property type="match status" value="1"/>
</dbReference>
<keyword evidence="6 8" id="KW-0472">Membrane</keyword>
<feature type="transmembrane region" description="Helical" evidence="8">
    <location>
        <begin position="253"/>
        <end position="275"/>
    </location>
</feature>
<dbReference type="Proteomes" id="UP001596337">
    <property type="component" value="Unassembled WGS sequence"/>
</dbReference>
<dbReference type="EMBL" id="JBHSXX010000001">
    <property type="protein sequence ID" value="MFC6865769.1"/>
    <property type="molecule type" value="Genomic_DNA"/>
</dbReference>
<keyword evidence="10" id="KW-1185">Reference proteome</keyword>
<comment type="subcellular location">
    <subcellularLocation>
        <location evidence="1">Membrane</location>
        <topology evidence="1">Multi-pass membrane protein</topology>
    </subcellularLocation>
</comment>
<evidence type="ECO:0000256" key="8">
    <source>
        <dbReference type="SAM" id="Phobius"/>
    </source>
</evidence>
<organism evidence="9 10">
    <name type="scientific">Haloechinothrix salitolerans</name>
    <dbReference type="NCBI Taxonomy" id="926830"/>
    <lineage>
        <taxon>Bacteria</taxon>
        <taxon>Bacillati</taxon>
        <taxon>Actinomycetota</taxon>
        <taxon>Actinomycetes</taxon>
        <taxon>Pseudonocardiales</taxon>
        <taxon>Pseudonocardiaceae</taxon>
        <taxon>Haloechinothrix</taxon>
    </lineage>
</organism>
<feature type="transmembrane region" description="Helical" evidence="8">
    <location>
        <begin position="181"/>
        <end position="199"/>
    </location>
</feature>
<feature type="transmembrane region" description="Helical" evidence="8">
    <location>
        <begin position="415"/>
        <end position="435"/>
    </location>
</feature>
<evidence type="ECO:0000256" key="2">
    <source>
        <dbReference type="ARBA" id="ARBA00006772"/>
    </source>
</evidence>
<feature type="transmembrane region" description="Helical" evidence="8">
    <location>
        <begin position="442"/>
        <end position="460"/>
    </location>
</feature>
<evidence type="ECO:0000256" key="6">
    <source>
        <dbReference type="ARBA" id="ARBA00023136"/>
    </source>
</evidence>
<evidence type="ECO:0000256" key="4">
    <source>
        <dbReference type="ARBA" id="ARBA00022692"/>
    </source>
</evidence>
<sequence length="532" mass="55752">MSQVRKARSSESPTTAQEQRARQAVARRWVGLLLGVLLGAVVYLVLPDSLAMEARATAGIGILMAVWWMTEAIPLPVTALVPLVAFPLFEVTPIGTVDVEDAGADATTSDLLGAAAPYAHPVIFLFLGGFMLALAMQRWGLHKRIALRTVLLVGTKPVMLVAGFMLATAFLSMWVSNTATTVMMLPIGLSVLVLVSQLGDGKDSGGDDPNFAVALMLGIAYAASIGSLGTIIGTPPNGLLVSNLEEQGIHIGFGQWMLFGVPIAIVFLFLAWLALTQLVFRPRLKELPGGRELIQRHLNELGPMSAGEWTVLVVFVSAALGWIFIPTLFGSDGVDSLKAALPLLTRVEDEVIAIAMAIALFILPVRGRPGERVLDWDTAKQLPWGILLLFGGGLTLANQIKVTGLGGWIGEQVEGVGAVGVLVLVLIVAGLVLLLTELTSNTATTATFLPILIGVAGGLAVDPMLLAVPAALAATSAFMLPVATPPNAIAFGSGYVRMGHMVRAGVVLNVVGMVVITVAMFTLAGPVLGVSF</sequence>
<dbReference type="Pfam" id="PF00939">
    <property type="entry name" value="Na_sulph_symp"/>
    <property type="match status" value="1"/>
</dbReference>
<evidence type="ECO:0000313" key="10">
    <source>
        <dbReference type="Proteomes" id="UP001596337"/>
    </source>
</evidence>
<accession>A0ABW2BV78</accession>
<feature type="transmembrane region" description="Helical" evidence="8">
    <location>
        <begin position="157"/>
        <end position="175"/>
    </location>
</feature>
<feature type="transmembrane region" description="Helical" evidence="8">
    <location>
        <begin position="309"/>
        <end position="329"/>
    </location>
</feature>
<feature type="transmembrane region" description="Helical" evidence="8">
    <location>
        <begin position="466"/>
        <end position="485"/>
    </location>
</feature>
<feature type="transmembrane region" description="Helical" evidence="8">
    <location>
        <begin position="115"/>
        <end position="136"/>
    </location>
</feature>
<gene>
    <name evidence="9" type="ORF">ACFQGD_01275</name>
</gene>
<feature type="transmembrane region" description="Helical" evidence="8">
    <location>
        <begin position="349"/>
        <end position="365"/>
    </location>
</feature>
<reference evidence="10" key="1">
    <citation type="journal article" date="2019" name="Int. J. Syst. Evol. Microbiol.">
        <title>The Global Catalogue of Microorganisms (GCM) 10K type strain sequencing project: providing services to taxonomists for standard genome sequencing and annotation.</title>
        <authorList>
            <consortium name="The Broad Institute Genomics Platform"/>
            <consortium name="The Broad Institute Genome Sequencing Center for Infectious Disease"/>
            <person name="Wu L."/>
            <person name="Ma J."/>
        </authorList>
    </citation>
    <scope>NUCLEOTIDE SEQUENCE [LARGE SCALE GENOMIC DNA]</scope>
    <source>
        <strain evidence="10">KCTC 32255</strain>
    </source>
</reference>
<dbReference type="RefSeq" id="WP_345403521.1">
    <property type="nucleotide sequence ID" value="NZ_BAABLA010000115.1"/>
</dbReference>
<comment type="caution">
    <text evidence="9">The sequence shown here is derived from an EMBL/GenBank/DDBJ whole genome shotgun (WGS) entry which is preliminary data.</text>
</comment>